<evidence type="ECO:0000313" key="5">
    <source>
        <dbReference type="Proteomes" id="UP000000819"/>
    </source>
</evidence>
<evidence type="ECO:0000256" key="1">
    <source>
        <dbReference type="ARBA" id="ARBA00013260"/>
    </source>
</evidence>
<reference evidence="4 5" key="2">
    <citation type="journal article" date="2009" name="BMC Genomics">
        <title>Identification of transcriptional signals in Encephalitozoon cuniculi widespread among Microsporidia phylum: support for accurate structural genome annotation.</title>
        <authorList>
            <person name="Peyretaillade E."/>
            <person name="Goncalves O."/>
            <person name="Terrat S."/>
            <person name="Dugat-Bony E."/>
            <person name="Wincker P."/>
            <person name="Cornman R.S."/>
            <person name="Evans J.D."/>
            <person name="Delbac F."/>
            <person name="Peyret P."/>
        </authorList>
    </citation>
    <scope>NUCLEOTIDE SEQUENCE [LARGE SCALE GENOMIC DNA]</scope>
    <source>
        <strain evidence="4 5">GB-M1</strain>
    </source>
</reference>
<dbReference type="VEuPathDB" id="MicrosporidiaDB:ECU04_0485"/>
<dbReference type="PANTHER" id="PTHR46194:SF1">
    <property type="entry name" value="PEPTIDYL-TRNA HYDROLASE PTRHD1-RELATED"/>
    <property type="match status" value="1"/>
</dbReference>
<dbReference type="AlphaFoldDB" id="I7JTZ5"/>
<dbReference type="Gene3D" id="3.40.1490.10">
    <property type="entry name" value="Bit1"/>
    <property type="match status" value="1"/>
</dbReference>
<dbReference type="Pfam" id="PF01981">
    <property type="entry name" value="PTH2"/>
    <property type="match status" value="1"/>
</dbReference>
<dbReference type="PANTHER" id="PTHR46194">
    <property type="entry name" value="PEPTIDYL-TRNA HYDROLASE PTRHD1-RELATED"/>
    <property type="match status" value="1"/>
</dbReference>
<dbReference type="KEGG" id="ecu:ECU04_0485"/>
<keyword evidence="2" id="KW-0378">Hydrolase</keyword>
<evidence type="ECO:0000256" key="2">
    <source>
        <dbReference type="ARBA" id="ARBA00022801"/>
    </source>
</evidence>
<dbReference type="GeneID" id="77136337"/>
<protein>
    <recommendedName>
        <fullName evidence="1">peptidyl-tRNA hydrolase</fullName>
        <ecNumber evidence="1">3.1.1.29</ecNumber>
    </recommendedName>
</protein>
<organism evidence="4 5">
    <name type="scientific">Encephalitozoon cuniculi (strain GB-M1)</name>
    <name type="common">Microsporidian parasite</name>
    <dbReference type="NCBI Taxonomy" id="284813"/>
    <lineage>
        <taxon>Eukaryota</taxon>
        <taxon>Fungi</taxon>
        <taxon>Fungi incertae sedis</taxon>
        <taxon>Microsporidia</taxon>
        <taxon>Unikaryonidae</taxon>
        <taxon>Encephalitozoon</taxon>
    </lineage>
</organism>
<gene>
    <name evidence="4" type="ordered locus">ECU04_0485</name>
</gene>
<comment type="catalytic activity">
    <reaction evidence="3">
        <text>an N-acyl-L-alpha-aminoacyl-tRNA + H2O = an N-acyl-L-amino acid + a tRNA + H(+)</text>
        <dbReference type="Rhea" id="RHEA:54448"/>
        <dbReference type="Rhea" id="RHEA-COMP:10123"/>
        <dbReference type="Rhea" id="RHEA-COMP:13883"/>
        <dbReference type="ChEBI" id="CHEBI:15377"/>
        <dbReference type="ChEBI" id="CHEBI:15378"/>
        <dbReference type="ChEBI" id="CHEBI:59874"/>
        <dbReference type="ChEBI" id="CHEBI:78442"/>
        <dbReference type="ChEBI" id="CHEBI:138191"/>
        <dbReference type="EC" id="3.1.1.29"/>
    </reaction>
</comment>
<dbReference type="OrthoDB" id="201213at2759"/>
<dbReference type="InterPro" id="IPR002833">
    <property type="entry name" value="PTH2"/>
</dbReference>
<proteinExistence type="predicted"/>
<accession>I7JTZ5</accession>
<dbReference type="Proteomes" id="UP000000819">
    <property type="component" value="Chromosome IV"/>
</dbReference>
<dbReference type="GO" id="GO:0004045">
    <property type="term" value="F:peptidyl-tRNA hydrolase activity"/>
    <property type="evidence" value="ECO:0007669"/>
    <property type="project" value="UniProtKB-EC"/>
</dbReference>
<name>I7JTZ5_ENCCU</name>
<keyword evidence="5" id="KW-1185">Reference proteome</keyword>
<dbReference type="InterPro" id="IPR042237">
    <property type="entry name" value="PTRHD1"/>
</dbReference>
<dbReference type="STRING" id="284813.I7JTZ5"/>
<evidence type="ECO:0000256" key="3">
    <source>
        <dbReference type="ARBA" id="ARBA00048707"/>
    </source>
</evidence>
<dbReference type="SUPFAM" id="SSF102462">
    <property type="entry name" value="Peptidyl-tRNA hydrolase II"/>
    <property type="match status" value="1"/>
</dbReference>
<reference evidence="4 5" key="1">
    <citation type="journal article" date="2001" name="Nature">
        <title>Genome sequence and gene compaction of the eukaryote parasite Encephalitozoon cuniculi.</title>
        <authorList>
            <person name="Katinka M.D."/>
            <person name="Duprat S."/>
            <person name="Cornillot E."/>
            <person name="Metenier G."/>
            <person name="Thomarat F."/>
            <person name="Prensier G."/>
            <person name="Barbe V."/>
            <person name="Peyretaillade E."/>
            <person name="Brottier P."/>
            <person name="Wincker P."/>
            <person name="Delbac F."/>
            <person name="El Alaoui H."/>
            <person name="Peyret P."/>
            <person name="Saurin W."/>
            <person name="Gouy M."/>
            <person name="Weissenbach J."/>
            <person name="Vivares C.P."/>
        </authorList>
    </citation>
    <scope>NUCLEOTIDE SEQUENCE [LARGE SCALE GENOMIC DNA]</scope>
    <source>
        <strain evidence="4 5">GB-M1</strain>
    </source>
</reference>
<dbReference type="InParanoid" id="I7JTZ5"/>
<dbReference type="InterPro" id="IPR023476">
    <property type="entry name" value="Pep_tRNA_hydro_II_dom_sf"/>
</dbReference>
<dbReference type="EMBL" id="AL590444">
    <property type="protein sequence ID" value="CCI73924.1"/>
    <property type="molecule type" value="Genomic_DNA"/>
</dbReference>
<dbReference type="HOGENOM" id="CLU_119261_1_1_1"/>
<sequence length="115" mass="13340">MAFVQYILLRDDLNFSRGALVAQACHSSVCSIEKYRGHPDTIEYLRDLKSMAKIVLKIGEKDVKETESYLVAKGIDHTVWIESPENIPTCISLRPYSRDQIPEVVEYFRRFRLFA</sequence>
<evidence type="ECO:0000313" key="4">
    <source>
        <dbReference type="EMBL" id="CCI73924.1"/>
    </source>
</evidence>
<dbReference type="RefSeq" id="NP_001402481.1">
    <property type="nucleotide sequence ID" value="NM_001415583.1"/>
</dbReference>
<dbReference type="EC" id="3.1.1.29" evidence="1"/>